<organism evidence="2 3">
    <name type="scientific">Romanomermis culicivorax</name>
    <name type="common">Nematode worm</name>
    <dbReference type="NCBI Taxonomy" id="13658"/>
    <lineage>
        <taxon>Eukaryota</taxon>
        <taxon>Metazoa</taxon>
        <taxon>Ecdysozoa</taxon>
        <taxon>Nematoda</taxon>
        <taxon>Enoplea</taxon>
        <taxon>Dorylaimia</taxon>
        <taxon>Mermithida</taxon>
        <taxon>Mermithoidea</taxon>
        <taxon>Mermithidae</taxon>
        <taxon>Romanomermis</taxon>
    </lineage>
</organism>
<dbReference type="WBParaSite" id="nRc.2.0.1.t26698-RA">
    <property type="protein sequence ID" value="nRc.2.0.1.t26698-RA"/>
    <property type="gene ID" value="nRc.2.0.1.g26698"/>
</dbReference>
<evidence type="ECO:0000313" key="2">
    <source>
        <dbReference type="Proteomes" id="UP000887565"/>
    </source>
</evidence>
<dbReference type="AlphaFoldDB" id="A0A915JKR6"/>
<dbReference type="Proteomes" id="UP000887565">
    <property type="component" value="Unplaced"/>
</dbReference>
<name>A0A915JKR6_ROMCU</name>
<feature type="region of interest" description="Disordered" evidence="1">
    <location>
        <begin position="81"/>
        <end position="117"/>
    </location>
</feature>
<proteinExistence type="predicted"/>
<accession>A0A915JKR6</accession>
<reference evidence="3" key="1">
    <citation type="submission" date="2022-11" db="UniProtKB">
        <authorList>
            <consortium name="WormBaseParasite"/>
        </authorList>
    </citation>
    <scope>IDENTIFICATION</scope>
</reference>
<protein>
    <submittedName>
        <fullName evidence="3">Uncharacterized protein</fullName>
    </submittedName>
</protein>
<evidence type="ECO:0000313" key="3">
    <source>
        <dbReference type="WBParaSite" id="nRc.2.0.1.t26698-RA"/>
    </source>
</evidence>
<feature type="compositionally biased region" description="Polar residues" evidence="1">
    <location>
        <begin position="81"/>
        <end position="95"/>
    </location>
</feature>
<keyword evidence="2" id="KW-1185">Reference proteome</keyword>
<sequence>YLIDVNLADNEGNTPLIFASQAGSSPLKRDFGRRLCAVEWAEYCSRLYCAKTISRFVEACESGLMCRENFSANDVDWDYTEISNDQDPKGQTANGTIKKKNIPPQNSRKSTEHKKLDRHANSDFRVSYKQRYRHFNSDDSDNDSCERDSPTSSCSPLCKTKKGPYKAVEAQLYANEAEFLIRDNICDMSKFLFLPALAMGASFSRDQRSLRGFSPAKVDLKSERFGQYIQNTV</sequence>
<evidence type="ECO:0000256" key="1">
    <source>
        <dbReference type="SAM" id="MobiDB-lite"/>
    </source>
</evidence>
<feature type="region of interest" description="Disordered" evidence="1">
    <location>
        <begin position="135"/>
        <end position="154"/>
    </location>
</feature>